<feature type="non-terminal residue" evidence="1">
    <location>
        <position position="125"/>
    </location>
</feature>
<dbReference type="InterPro" id="IPR032675">
    <property type="entry name" value="LRR_dom_sf"/>
</dbReference>
<evidence type="ECO:0000313" key="1">
    <source>
        <dbReference type="EMBL" id="JAT85596.1"/>
    </source>
</evidence>
<dbReference type="EMBL" id="GDQN01005458">
    <property type="protein sequence ID" value="JAT85596.1"/>
    <property type="molecule type" value="Transcribed_RNA"/>
</dbReference>
<feature type="non-terminal residue" evidence="1">
    <location>
        <position position="1"/>
    </location>
</feature>
<dbReference type="Gene3D" id="3.80.10.10">
    <property type="entry name" value="Ribonuclease Inhibitor"/>
    <property type="match status" value="1"/>
</dbReference>
<reference evidence="1" key="1">
    <citation type="submission" date="2015-09" db="EMBL/GenBank/DDBJ databases">
        <title>De novo assembly of Pectinophora gossypiella (Pink Bollworm) gut transcriptome.</title>
        <authorList>
            <person name="Tassone E.E."/>
        </authorList>
    </citation>
    <scope>NUCLEOTIDE SEQUENCE</scope>
</reference>
<proteinExistence type="predicted"/>
<dbReference type="OrthoDB" id="1421090at2759"/>
<dbReference type="SUPFAM" id="SSF52058">
    <property type="entry name" value="L domain-like"/>
    <property type="match status" value="1"/>
</dbReference>
<organism evidence="1">
    <name type="scientific">Pectinophora gossypiella</name>
    <name type="common">Cotton pink bollworm</name>
    <name type="synonym">Depressaria gossypiella</name>
    <dbReference type="NCBI Taxonomy" id="13191"/>
    <lineage>
        <taxon>Eukaryota</taxon>
        <taxon>Metazoa</taxon>
        <taxon>Ecdysozoa</taxon>
        <taxon>Arthropoda</taxon>
        <taxon>Hexapoda</taxon>
        <taxon>Insecta</taxon>
        <taxon>Pterygota</taxon>
        <taxon>Neoptera</taxon>
        <taxon>Endopterygota</taxon>
        <taxon>Lepidoptera</taxon>
        <taxon>Glossata</taxon>
        <taxon>Ditrysia</taxon>
        <taxon>Gelechioidea</taxon>
        <taxon>Gelechiidae</taxon>
        <taxon>Apatetrinae</taxon>
        <taxon>Pectinophora</taxon>
    </lineage>
</organism>
<accession>A0A1E1WF82</accession>
<gene>
    <name evidence="1" type="ORF">g.17346</name>
</gene>
<protein>
    <submittedName>
        <fullName evidence="1">Uncharacterized protein</fullName>
    </submittedName>
</protein>
<dbReference type="AlphaFoldDB" id="A0A1E1WF82"/>
<name>A0A1E1WF82_PECGO</name>
<sequence>LSFNEFLSFDFCATGNFSSVEFKSLEWLSLGKTSTSRLCFKEFRAMPQLNYLDLKNTKVAELKFSELLSARAQRLLVEFEELEKWHTATLDSLVFDMDDYLGLTDGSKKGNVTVSIAEHRKIKID</sequence>